<accession>A0ABV9VK53</accession>
<evidence type="ECO:0000313" key="2">
    <source>
        <dbReference type="Proteomes" id="UP001595908"/>
    </source>
</evidence>
<dbReference type="GeneID" id="96256893"/>
<comment type="caution">
    <text evidence="1">The sequence shown here is derived from an EMBL/GenBank/DDBJ whole genome shotgun (WGS) entry which is preliminary data.</text>
</comment>
<sequence length="97" mass="10448">MVGRVGLAHDAESIQPEQYGAGDYYLRAKGNVALKPYVLLRKAFDRTIASRAPRQPLKERFVQAGVFGNADQSVKVWEVTSTRLGCAEPAGVDVGAG</sequence>
<dbReference type="RefSeq" id="WP_244300483.1">
    <property type="nucleotide sequence ID" value="NZ_JBHSJE010000020.1"/>
</dbReference>
<reference evidence="2" key="1">
    <citation type="journal article" date="2019" name="Int. J. Syst. Evol. Microbiol.">
        <title>The Global Catalogue of Microorganisms (GCM) 10K type strain sequencing project: providing services to taxonomists for standard genome sequencing and annotation.</title>
        <authorList>
            <consortium name="The Broad Institute Genomics Platform"/>
            <consortium name="The Broad Institute Genome Sequencing Center for Infectious Disease"/>
            <person name="Wu L."/>
            <person name="Ma J."/>
        </authorList>
    </citation>
    <scope>NUCLEOTIDE SEQUENCE [LARGE SCALE GENOMIC DNA]</scope>
    <source>
        <strain evidence="2">ICMP 257</strain>
    </source>
</reference>
<proteinExistence type="predicted"/>
<dbReference type="EMBL" id="JBHSJE010000020">
    <property type="protein sequence ID" value="MFC4983588.1"/>
    <property type="molecule type" value="Genomic_DNA"/>
</dbReference>
<protein>
    <submittedName>
        <fullName evidence="1">Uncharacterized protein</fullName>
    </submittedName>
</protein>
<dbReference type="Proteomes" id="UP001595908">
    <property type="component" value="Unassembled WGS sequence"/>
</dbReference>
<organism evidence="1 2">
    <name type="scientific">Streptomyces atroolivaceus</name>
    <dbReference type="NCBI Taxonomy" id="66869"/>
    <lineage>
        <taxon>Bacteria</taxon>
        <taxon>Bacillati</taxon>
        <taxon>Actinomycetota</taxon>
        <taxon>Actinomycetes</taxon>
        <taxon>Kitasatosporales</taxon>
        <taxon>Streptomycetaceae</taxon>
        <taxon>Streptomyces</taxon>
    </lineage>
</organism>
<evidence type="ECO:0000313" key="1">
    <source>
        <dbReference type="EMBL" id="MFC4983588.1"/>
    </source>
</evidence>
<name>A0ABV9VK53_STRAZ</name>
<keyword evidence="2" id="KW-1185">Reference proteome</keyword>
<gene>
    <name evidence="1" type="ORF">ACFPL4_35565</name>
</gene>